<protein>
    <recommendedName>
        <fullName evidence="1">Dienelactone hydrolase domain-containing protein</fullName>
    </recommendedName>
</protein>
<keyword evidence="3" id="KW-1185">Reference proteome</keyword>
<dbReference type="SUPFAM" id="SSF53474">
    <property type="entry name" value="alpha/beta-Hydrolases"/>
    <property type="match status" value="1"/>
</dbReference>
<name>A0A1J8Q448_9AGAM</name>
<dbReference type="EMBL" id="LVVM01003503">
    <property type="protein sequence ID" value="OJA14739.1"/>
    <property type="molecule type" value="Genomic_DNA"/>
</dbReference>
<dbReference type="Proteomes" id="UP000183567">
    <property type="component" value="Unassembled WGS sequence"/>
</dbReference>
<dbReference type="PANTHER" id="PTHR17630">
    <property type="entry name" value="DIENELACTONE HYDROLASE"/>
    <property type="match status" value="1"/>
</dbReference>
<dbReference type="Pfam" id="PF01738">
    <property type="entry name" value="DLH"/>
    <property type="match status" value="1"/>
</dbReference>
<comment type="caution">
    <text evidence="2">The sequence shown here is derived from an EMBL/GenBank/DDBJ whole genome shotgun (WGS) entry which is preliminary data.</text>
</comment>
<proteinExistence type="predicted"/>
<accession>A0A1J8Q448</accession>
<evidence type="ECO:0000259" key="1">
    <source>
        <dbReference type="Pfam" id="PF01738"/>
    </source>
</evidence>
<dbReference type="GO" id="GO:0016787">
    <property type="term" value="F:hydrolase activity"/>
    <property type="evidence" value="ECO:0007669"/>
    <property type="project" value="InterPro"/>
</dbReference>
<evidence type="ECO:0000313" key="3">
    <source>
        <dbReference type="Proteomes" id="UP000183567"/>
    </source>
</evidence>
<organism evidence="2 3">
    <name type="scientific">Rhizopogon vesiculosus</name>
    <dbReference type="NCBI Taxonomy" id="180088"/>
    <lineage>
        <taxon>Eukaryota</taxon>
        <taxon>Fungi</taxon>
        <taxon>Dikarya</taxon>
        <taxon>Basidiomycota</taxon>
        <taxon>Agaricomycotina</taxon>
        <taxon>Agaricomycetes</taxon>
        <taxon>Agaricomycetidae</taxon>
        <taxon>Boletales</taxon>
        <taxon>Suillineae</taxon>
        <taxon>Rhizopogonaceae</taxon>
        <taxon>Rhizopogon</taxon>
    </lineage>
</organism>
<dbReference type="AlphaFoldDB" id="A0A1J8Q448"/>
<dbReference type="InterPro" id="IPR029058">
    <property type="entry name" value="AB_hydrolase_fold"/>
</dbReference>
<dbReference type="OrthoDB" id="10019231at2759"/>
<dbReference type="STRING" id="180088.A0A1J8Q448"/>
<dbReference type="PANTHER" id="PTHR17630:SF44">
    <property type="entry name" value="PROTEIN AIM2"/>
    <property type="match status" value="1"/>
</dbReference>
<reference evidence="2 3" key="1">
    <citation type="submission" date="2016-03" db="EMBL/GenBank/DDBJ databases">
        <title>Comparative genomics of the ectomycorrhizal sister species Rhizopogon vinicolor and Rhizopogon vesiculosus (Basidiomycota: Boletales) reveals a divergence of the mating type B locus.</title>
        <authorList>
            <person name="Mujic A.B."/>
            <person name="Kuo A."/>
            <person name="Tritt A."/>
            <person name="Lipzen A."/>
            <person name="Chen C."/>
            <person name="Johnson J."/>
            <person name="Sharma A."/>
            <person name="Barry K."/>
            <person name="Grigoriev I.V."/>
            <person name="Spatafora J.W."/>
        </authorList>
    </citation>
    <scope>NUCLEOTIDE SEQUENCE [LARGE SCALE GENOMIC DNA]</scope>
    <source>
        <strain evidence="2 3">AM-OR11-056</strain>
    </source>
</reference>
<sequence>MSCPDCNRGSILEGKPTGLFTEIHGVKAYLASGAHQSRAIILLSDVFGLPLVNSHLLADKFSKELSCDVWIPDLFDGQPPLDVDGMTQDLMQKRPGIWPLWDKIKFIFMIGLPRIGIFFRSRASVVDPRTTTFIQMIREQRKYEKVGAVGYCFGGSLGVRLASLDIIDSLVVCHPGAVSEAEINAINCPTSWVCAEDDMSFSPTIRNKAEALLEIRKGKGNYVDYEFVDYKGTVHGFACRPHLEFPDVKEAFEESINQTVKWFEKTLPPTSGGSTVA</sequence>
<evidence type="ECO:0000313" key="2">
    <source>
        <dbReference type="EMBL" id="OJA14739.1"/>
    </source>
</evidence>
<feature type="domain" description="Dienelactone hydrolase" evidence="1">
    <location>
        <begin position="27"/>
        <end position="266"/>
    </location>
</feature>
<dbReference type="Gene3D" id="3.40.50.1820">
    <property type="entry name" value="alpha/beta hydrolase"/>
    <property type="match status" value="1"/>
</dbReference>
<dbReference type="InterPro" id="IPR002925">
    <property type="entry name" value="Dienelactn_hydro"/>
</dbReference>
<gene>
    <name evidence="2" type="ORF">AZE42_03191</name>
</gene>